<feature type="compositionally biased region" description="Pro residues" evidence="1">
    <location>
        <begin position="379"/>
        <end position="390"/>
    </location>
</feature>
<evidence type="ECO:0000256" key="1">
    <source>
        <dbReference type="SAM" id="MobiDB-lite"/>
    </source>
</evidence>
<keyword evidence="2" id="KW-0812">Transmembrane</keyword>
<feature type="compositionally biased region" description="Low complexity" evidence="1">
    <location>
        <begin position="440"/>
        <end position="450"/>
    </location>
</feature>
<name>A0AAN9AZ91_9CAEN</name>
<keyword evidence="5" id="KW-1185">Reference proteome</keyword>
<feature type="transmembrane region" description="Helical" evidence="2">
    <location>
        <begin position="320"/>
        <end position="342"/>
    </location>
</feature>
<evidence type="ECO:0000256" key="2">
    <source>
        <dbReference type="SAM" id="Phobius"/>
    </source>
</evidence>
<comment type="caution">
    <text evidence="4">The sequence shown here is derived from an EMBL/GenBank/DDBJ whole genome shotgun (WGS) entry which is preliminary data.</text>
</comment>
<organism evidence="4 5">
    <name type="scientific">Littorina saxatilis</name>
    <dbReference type="NCBI Taxonomy" id="31220"/>
    <lineage>
        <taxon>Eukaryota</taxon>
        <taxon>Metazoa</taxon>
        <taxon>Spiralia</taxon>
        <taxon>Lophotrochozoa</taxon>
        <taxon>Mollusca</taxon>
        <taxon>Gastropoda</taxon>
        <taxon>Caenogastropoda</taxon>
        <taxon>Littorinimorpha</taxon>
        <taxon>Littorinoidea</taxon>
        <taxon>Littorinidae</taxon>
        <taxon>Littorina</taxon>
    </lineage>
</organism>
<dbReference type="Proteomes" id="UP001374579">
    <property type="component" value="Unassembled WGS sequence"/>
</dbReference>
<feature type="chain" id="PRO_5042901518" description="Ig-like domain-containing protein" evidence="3">
    <location>
        <begin position="25"/>
        <end position="450"/>
    </location>
</feature>
<keyword evidence="2" id="KW-1133">Transmembrane helix</keyword>
<evidence type="ECO:0000313" key="4">
    <source>
        <dbReference type="EMBL" id="KAK7095847.1"/>
    </source>
</evidence>
<evidence type="ECO:0008006" key="6">
    <source>
        <dbReference type="Google" id="ProtNLM"/>
    </source>
</evidence>
<evidence type="ECO:0000256" key="3">
    <source>
        <dbReference type="SAM" id="SignalP"/>
    </source>
</evidence>
<dbReference type="EMBL" id="JBAMIC010000014">
    <property type="protein sequence ID" value="KAK7095847.1"/>
    <property type="molecule type" value="Genomic_DNA"/>
</dbReference>
<feature type="signal peptide" evidence="3">
    <location>
        <begin position="1"/>
        <end position="24"/>
    </location>
</feature>
<keyword evidence="3" id="KW-0732">Signal</keyword>
<proteinExistence type="predicted"/>
<gene>
    <name evidence="4" type="ORF">V1264_005209</name>
</gene>
<keyword evidence="2" id="KW-0472">Membrane</keyword>
<evidence type="ECO:0000313" key="5">
    <source>
        <dbReference type="Proteomes" id="UP001374579"/>
    </source>
</evidence>
<accession>A0AAN9AZ91</accession>
<sequence length="450" mass="48552">MIPKRCNVLHFIAIVLHLSRFIAMQNNTTDTTINTEQGSAEASTTLTPTVTTLKLTEMGVDPSRITLDNINGTFTLEIYCRVNALQIDSSSHLMSVVLEQELHDNKYALVAEVTRSSKTDPMGEVKKGENVHETATVTFKDLKLTYTDAKATCGSAGWHRCRLEAFNGGTGLVPSETRITETCRVTVEAKKVTLKGDLGGAAGKPTMTLTCSSFYLDHGEVLPVNFMWTRWNKEDKVWVNVTQGVVVKPPPSAHQACSDPQTSTLTKKLLPGDKHALYQCDVLNHPGDGDSEVARNYSALFNVGHIDFEKENDNGTMTTVLHIVIGLFSFFCLAAFVEYVILKPRRHKMTAQERRAKSHTSHADALPTESAPQADTAVTPPPPQPPPPTPATSGATTATTPSESVPLKPPMSDSTDPFVPAAAIAPTDVAIETHGATENPPASASPSAPL</sequence>
<protein>
    <recommendedName>
        <fullName evidence="6">Ig-like domain-containing protein</fullName>
    </recommendedName>
</protein>
<feature type="region of interest" description="Disordered" evidence="1">
    <location>
        <begin position="351"/>
        <end position="450"/>
    </location>
</feature>
<dbReference type="AlphaFoldDB" id="A0AAN9AZ91"/>
<reference evidence="4 5" key="1">
    <citation type="submission" date="2024-02" db="EMBL/GenBank/DDBJ databases">
        <title>Chromosome-scale genome assembly of the rough periwinkle Littorina saxatilis.</title>
        <authorList>
            <person name="De Jode A."/>
            <person name="Faria R."/>
            <person name="Formenti G."/>
            <person name="Sims Y."/>
            <person name="Smith T.P."/>
            <person name="Tracey A."/>
            <person name="Wood J.M.D."/>
            <person name="Zagrodzka Z.B."/>
            <person name="Johannesson K."/>
            <person name="Butlin R.K."/>
            <person name="Leder E.H."/>
        </authorList>
    </citation>
    <scope>NUCLEOTIDE SEQUENCE [LARGE SCALE GENOMIC DNA]</scope>
    <source>
        <strain evidence="4">Snail1</strain>
        <tissue evidence="4">Muscle</tissue>
    </source>
</reference>
<feature type="compositionally biased region" description="Low complexity" evidence="1">
    <location>
        <begin position="391"/>
        <end position="401"/>
    </location>
</feature>